<comment type="function">
    <text evidence="10">Channel that opens in response to stretch forces in the membrane lipid bilayer. May participate in the regulation of osmotic pressure changes within the cell.</text>
</comment>
<sequence>MSVLKEFKQFAVRGNVIDLAVGVVVGGAFSTIVKSLVDDVIMPPIGLLIGNVDFSNLFIVLKEGAKQAGPYVSLGAAKAAGAVTLNLGLFINSVVSFIIIAFAIFMLVKGINRLREEHKPAAATSEPDTRPCPYCLSNIPRKASRCPCCTSEVAPDTTPASA</sequence>
<dbReference type="GO" id="GO:0008381">
    <property type="term" value="F:mechanosensitive monoatomic ion channel activity"/>
    <property type="evidence" value="ECO:0007669"/>
    <property type="project" value="UniProtKB-UniRule"/>
</dbReference>
<dbReference type="RefSeq" id="WP_055433514.1">
    <property type="nucleotide sequence ID" value="NZ_CYHA01000002.1"/>
</dbReference>
<protein>
    <recommendedName>
        <fullName evidence="10">Large-conductance mechanosensitive channel</fullName>
    </recommendedName>
</protein>
<evidence type="ECO:0000256" key="1">
    <source>
        <dbReference type="ARBA" id="ARBA00004651"/>
    </source>
</evidence>
<dbReference type="PROSITE" id="PS01327">
    <property type="entry name" value="MSCL"/>
    <property type="match status" value="1"/>
</dbReference>
<dbReference type="PANTHER" id="PTHR30266">
    <property type="entry name" value="MECHANOSENSITIVE CHANNEL MSCL"/>
    <property type="match status" value="1"/>
</dbReference>
<dbReference type="Gene3D" id="1.10.1200.120">
    <property type="entry name" value="Large-conductance mechanosensitive channel, MscL, domain 1"/>
    <property type="match status" value="1"/>
</dbReference>
<dbReference type="OrthoDB" id="9810350at2"/>
<dbReference type="NCBIfam" id="TIGR00220">
    <property type="entry name" value="mscL"/>
    <property type="match status" value="1"/>
</dbReference>
<comment type="similarity">
    <text evidence="2 10">Belongs to the MscL family.</text>
</comment>
<feature type="transmembrane region" description="Helical" evidence="10">
    <location>
        <begin position="87"/>
        <end position="108"/>
    </location>
</feature>
<proteinExistence type="inferred from homology"/>
<dbReference type="SUPFAM" id="SSF81330">
    <property type="entry name" value="Gated mechanosensitive channel"/>
    <property type="match status" value="1"/>
</dbReference>
<evidence type="ECO:0000256" key="7">
    <source>
        <dbReference type="ARBA" id="ARBA00023065"/>
    </source>
</evidence>
<evidence type="ECO:0000256" key="6">
    <source>
        <dbReference type="ARBA" id="ARBA00022989"/>
    </source>
</evidence>
<keyword evidence="8 10" id="KW-0472">Membrane</keyword>
<dbReference type="Pfam" id="PF01741">
    <property type="entry name" value="MscL"/>
    <property type="match status" value="1"/>
</dbReference>
<comment type="subunit">
    <text evidence="10">Homopentamer.</text>
</comment>
<keyword evidence="9 10" id="KW-0407">Ion channel</keyword>
<reference evidence="12" key="1">
    <citation type="submission" date="2015-08" db="EMBL/GenBank/DDBJ databases">
        <authorList>
            <person name="Varghese N."/>
        </authorList>
    </citation>
    <scope>NUCLEOTIDE SEQUENCE [LARGE SCALE GENOMIC DNA]</scope>
    <source>
        <strain evidence="12">DSM 17901</strain>
    </source>
</reference>
<dbReference type="STRING" id="375574.GCA_001418035_00829"/>
<keyword evidence="5 10" id="KW-0812">Transmembrane</keyword>
<keyword evidence="12" id="KW-1185">Reference proteome</keyword>
<dbReference type="EMBL" id="CYHA01000002">
    <property type="protein sequence ID" value="CUA82173.1"/>
    <property type="molecule type" value="Genomic_DNA"/>
</dbReference>
<evidence type="ECO:0000256" key="4">
    <source>
        <dbReference type="ARBA" id="ARBA00022475"/>
    </source>
</evidence>
<dbReference type="InterPro" id="IPR019823">
    <property type="entry name" value="Mechanosensitive_channel_CS"/>
</dbReference>
<dbReference type="InterPro" id="IPR001185">
    <property type="entry name" value="MS_channel"/>
</dbReference>
<dbReference type="PANTHER" id="PTHR30266:SF2">
    <property type="entry name" value="LARGE-CONDUCTANCE MECHANOSENSITIVE CHANNEL"/>
    <property type="match status" value="1"/>
</dbReference>
<dbReference type="NCBIfam" id="NF001843">
    <property type="entry name" value="PRK00567.1-4"/>
    <property type="match status" value="1"/>
</dbReference>
<evidence type="ECO:0000313" key="11">
    <source>
        <dbReference type="EMBL" id="CUA82173.1"/>
    </source>
</evidence>
<feature type="transmembrane region" description="Helical" evidence="10">
    <location>
        <begin position="12"/>
        <end position="33"/>
    </location>
</feature>
<keyword evidence="3 10" id="KW-0813">Transport</keyword>
<name>A0A0K6GU91_9NEIS</name>
<dbReference type="AlphaFoldDB" id="A0A0K6GU91"/>
<accession>A0A0K6GU91</accession>
<keyword evidence="6 10" id="KW-1133">Transmembrane helix</keyword>
<evidence type="ECO:0000256" key="3">
    <source>
        <dbReference type="ARBA" id="ARBA00022448"/>
    </source>
</evidence>
<gene>
    <name evidence="10" type="primary">mscL</name>
    <name evidence="11" type="ORF">Ga0061063_1036</name>
</gene>
<evidence type="ECO:0000256" key="9">
    <source>
        <dbReference type="ARBA" id="ARBA00023303"/>
    </source>
</evidence>
<dbReference type="InterPro" id="IPR037673">
    <property type="entry name" value="MSC/AndL"/>
</dbReference>
<keyword evidence="7 10" id="KW-0406">Ion transport</keyword>
<evidence type="ECO:0000256" key="5">
    <source>
        <dbReference type="ARBA" id="ARBA00022692"/>
    </source>
</evidence>
<keyword evidence="10" id="KW-0997">Cell inner membrane</keyword>
<keyword evidence="4 10" id="KW-1003">Cell membrane</keyword>
<dbReference type="GO" id="GO:0005886">
    <property type="term" value="C:plasma membrane"/>
    <property type="evidence" value="ECO:0007669"/>
    <property type="project" value="UniProtKB-SubCell"/>
</dbReference>
<evidence type="ECO:0000256" key="2">
    <source>
        <dbReference type="ARBA" id="ARBA00007254"/>
    </source>
</evidence>
<dbReference type="PRINTS" id="PR01264">
    <property type="entry name" value="MECHCHANNEL"/>
</dbReference>
<dbReference type="Proteomes" id="UP000243535">
    <property type="component" value="Unassembled WGS sequence"/>
</dbReference>
<dbReference type="InterPro" id="IPR036019">
    <property type="entry name" value="MscL_channel"/>
</dbReference>
<comment type="subcellular location">
    <subcellularLocation>
        <location evidence="10">Cell inner membrane</location>
        <topology evidence="10">Multi-pass membrane protein</topology>
    </subcellularLocation>
    <subcellularLocation>
        <location evidence="1">Cell membrane</location>
        <topology evidence="1">Multi-pass membrane protein</topology>
    </subcellularLocation>
</comment>
<evidence type="ECO:0000313" key="12">
    <source>
        <dbReference type="Proteomes" id="UP000243535"/>
    </source>
</evidence>
<evidence type="ECO:0000256" key="8">
    <source>
        <dbReference type="ARBA" id="ARBA00023136"/>
    </source>
</evidence>
<evidence type="ECO:0000256" key="10">
    <source>
        <dbReference type="HAMAP-Rule" id="MF_00115"/>
    </source>
</evidence>
<dbReference type="HAMAP" id="MF_00115">
    <property type="entry name" value="MscL"/>
    <property type="match status" value="1"/>
</dbReference>
<organism evidence="11 12">
    <name type="scientific">Gulbenkiania indica</name>
    <dbReference type="NCBI Taxonomy" id="375574"/>
    <lineage>
        <taxon>Bacteria</taxon>
        <taxon>Pseudomonadati</taxon>
        <taxon>Pseudomonadota</taxon>
        <taxon>Betaproteobacteria</taxon>
        <taxon>Neisseriales</taxon>
        <taxon>Chromobacteriaceae</taxon>
        <taxon>Gulbenkiania</taxon>
    </lineage>
</organism>